<organism evidence="2 3">
    <name type="scientific">Puccinia triticina</name>
    <dbReference type="NCBI Taxonomy" id="208348"/>
    <lineage>
        <taxon>Eukaryota</taxon>
        <taxon>Fungi</taxon>
        <taxon>Dikarya</taxon>
        <taxon>Basidiomycota</taxon>
        <taxon>Pucciniomycotina</taxon>
        <taxon>Pucciniomycetes</taxon>
        <taxon>Pucciniales</taxon>
        <taxon>Pucciniaceae</taxon>
        <taxon>Puccinia</taxon>
    </lineage>
</organism>
<dbReference type="RefSeq" id="XP_053024122.1">
    <property type="nucleotide sequence ID" value="XM_053172930.1"/>
</dbReference>
<feature type="compositionally biased region" description="Basic and acidic residues" evidence="1">
    <location>
        <begin position="8"/>
        <end position="22"/>
    </location>
</feature>
<evidence type="ECO:0000313" key="2">
    <source>
        <dbReference type="EMBL" id="WAQ88567.1"/>
    </source>
</evidence>
<keyword evidence="3" id="KW-1185">Reference proteome</keyword>
<evidence type="ECO:0000313" key="3">
    <source>
        <dbReference type="Proteomes" id="UP001164743"/>
    </source>
</evidence>
<gene>
    <name evidence="2" type="ORF">PtA15_9A694</name>
</gene>
<proteinExistence type="predicted"/>
<accession>A0ABY7CVU6</accession>
<name>A0ABY7CVU6_9BASI</name>
<reference evidence="2" key="1">
    <citation type="submission" date="2022-10" db="EMBL/GenBank/DDBJ databases">
        <title>Puccinia triticina Genome sequencing and assembly.</title>
        <authorList>
            <person name="Li C."/>
        </authorList>
    </citation>
    <scope>NUCLEOTIDE SEQUENCE</scope>
    <source>
        <strain evidence="2">Pt15</strain>
    </source>
</reference>
<feature type="region of interest" description="Disordered" evidence="1">
    <location>
        <begin position="1"/>
        <end position="30"/>
    </location>
</feature>
<protein>
    <submittedName>
        <fullName evidence="2">Uncharacterized protein</fullName>
    </submittedName>
</protein>
<sequence length="160" mass="17432">MISAHAHQHVEHVQAGDRRDSASKASSASAPETLLTIVAPAATSASAVSARKVPIVHTQLPDHRYRPSNFCLQRHLRRAWLSAPLRERALASSAPHPLHQGVPSTRERVRCAVHNRHQMSVAAQIQGPTARCGQIRLPTTAGHLCRCANILLQISQSCFD</sequence>
<dbReference type="GeneID" id="77813825"/>
<dbReference type="Proteomes" id="UP001164743">
    <property type="component" value="Chromosome 9A"/>
</dbReference>
<dbReference type="EMBL" id="CP110429">
    <property type="protein sequence ID" value="WAQ88567.1"/>
    <property type="molecule type" value="Genomic_DNA"/>
</dbReference>
<evidence type="ECO:0000256" key="1">
    <source>
        <dbReference type="SAM" id="MobiDB-lite"/>
    </source>
</evidence>